<evidence type="ECO:0000256" key="2">
    <source>
        <dbReference type="ARBA" id="ARBA00004651"/>
    </source>
</evidence>
<keyword evidence="9" id="KW-0444">Lipid biosynthesis</keyword>
<keyword evidence="13 19" id="KW-1133">Transmembrane helix</keyword>
<accession>A0A317CHR8</accession>
<dbReference type="AlphaFoldDB" id="A0A317CHR8"/>
<evidence type="ECO:0000256" key="10">
    <source>
        <dbReference type="ARBA" id="ARBA00022679"/>
    </source>
</evidence>
<dbReference type="EMBL" id="QGKL01000014">
    <property type="protein sequence ID" value="PWQ98104.1"/>
    <property type="molecule type" value="Genomic_DNA"/>
</dbReference>
<evidence type="ECO:0000256" key="16">
    <source>
        <dbReference type="ARBA" id="ARBA00023209"/>
    </source>
</evidence>
<feature type="transmembrane region" description="Helical" evidence="19">
    <location>
        <begin position="201"/>
        <end position="220"/>
    </location>
</feature>
<dbReference type="Proteomes" id="UP000245506">
    <property type="component" value="Unassembled WGS sequence"/>
</dbReference>
<evidence type="ECO:0000256" key="3">
    <source>
        <dbReference type="ARBA" id="ARBA00005119"/>
    </source>
</evidence>
<name>A0A317CHR8_9GAMM</name>
<feature type="transmembrane region" description="Helical" evidence="19">
    <location>
        <begin position="108"/>
        <end position="129"/>
    </location>
</feature>
<evidence type="ECO:0000256" key="11">
    <source>
        <dbReference type="ARBA" id="ARBA00022692"/>
    </source>
</evidence>
<evidence type="ECO:0000256" key="17">
    <source>
        <dbReference type="ARBA" id="ARBA00023264"/>
    </source>
</evidence>
<dbReference type="PROSITE" id="PS01315">
    <property type="entry name" value="CDS"/>
    <property type="match status" value="1"/>
</dbReference>
<dbReference type="GO" id="GO:0005886">
    <property type="term" value="C:plasma membrane"/>
    <property type="evidence" value="ECO:0007669"/>
    <property type="project" value="UniProtKB-SubCell"/>
</dbReference>
<evidence type="ECO:0000256" key="15">
    <source>
        <dbReference type="ARBA" id="ARBA00023136"/>
    </source>
</evidence>
<feature type="transmembrane region" description="Helical" evidence="19">
    <location>
        <begin position="55"/>
        <end position="71"/>
    </location>
</feature>
<evidence type="ECO:0000256" key="1">
    <source>
        <dbReference type="ARBA" id="ARBA00001698"/>
    </source>
</evidence>
<dbReference type="RefSeq" id="WP_109822318.1">
    <property type="nucleotide sequence ID" value="NZ_QGKL01000014.1"/>
</dbReference>
<evidence type="ECO:0000256" key="9">
    <source>
        <dbReference type="ARBA" id="ARBA00022516"/>
    </source>
</evidence>
<evidence type="ECO:0000256" key="6">
    <source>
        <dbReference type="ARBA" id="ARBA00012487"/>
    </source>
</evidence>
<evidence type="ECO:0000256" key="7">
    <source>
        <dbReference type="ARBA" id="ARBA00019373"/>
    </source>
</evidence>
<evidence type="ECO:0000256" key="19">
    <source>
        <dbReference type="SAM" id="Phobius"/>
    </source>
</evidence>
<keyword evidence="8" id="KW-1003">Cell membrane</keyword>
<feature type="transmembrane region" description="Helical" evidence="19">
    <location>
        <begin position="175"/>
        <end position="195"/>
    </location>
</feature>
<gene>
    <name evidence="20" type="ORF">DKT75_04905</name>
</gene>
<dbReference type="UniPathway" id="UPA00557">
    <property type="reaction ID" value="UER00614"/>
</dbReference>
<evidence type="ECO:0000313" key="20">
    <source>
        <dbReference type="EMBL" id="PWQ98104.1"/>
    </source>
</evidence>
<keyword evidence="17" id="KW-1208">Phospholipid metabolism</keyword>
<keyword evidence="12 18" id="KW-0548">Nucleotidyltransferase</keyword>
<keyword evidence="16" id="KW-0594">Phospholipid biosynthesis</keyword>
<feature type="transmembrane region" description="Helical" evidence="19">
    <location>
        <begin position="7"/>
        <end position="23"/>
    </location>
</feature>
<organism evidence="20 21">
    <name type="scientific">Leucothrix arctica</name>
    <dbReference type="NCBI Taxonomy" id="1481894"/>
    <lineage>
        <taxon>Bacteria</taxon>
        <taxon>Pseudomonadati</taxon>
        <taxon>Pseudomonadota</taxon>
        <taxon>Gammaproteobacteria</taxon>
        <taxon>Thiotrichales</taxon>
        <taxon>Thiotrichaceae</taxon>
        <taxon>Leucothrix</taxon>
    </lineage>
</organism>
<evidence type="ECO:0000256" key="18">
    <source>
        <dbReference type="RuleBase" id="RU003938"/>
    </source>
</evidence>
<dbReference type="EC" id="2.7.7.41" evidence="6 18"/>
<evidence type="ECO:0000313" key="21">
    <source>
        <dbReference type="Proteomes" id="UP000245506"/>
    </source>
</evidence>
<comment type="pathway">
    <text evidence="4">Lipid metabolism.</text>
</comment>
<keyword evidence="11 18" id="KW-0812">Transmembrane</keyword>
<dbReference type="GO" id="GO:0004605">
    <property type="term" value="F:phosphatidate cytidylyltransferase activity"/>
    <property type="evidence" value="ECO:0007669"/>
    <property type="project" value="UniProtKB-EC"/>
</dbReference>
<dbReference type="Pfam" id="PF01148">
    <property type="entry name" value="CTP_transf_1"/>
    <property type="match status" value="1"/>
</dbReference>
<keyword evidence="10 18" id="KW-0808">Transferase</keyword>
<evidence type="ECO:0000256" key="12">
    <source>
        <dbReference type="ARBA" id="ARBA00022695"/>
    </source>
</evidence>
<dbReference type="InterPro" id="IPR000374">
    <property type="entry name" value="PC_trans"/>
</dbReference>
<protein>
    <recommendedName>
        <fullName evidence="7 18">Phosphatidate cytidylyltransferase</fullName>
        <ecNumber evidence="6 18">2.7.7.41</ecNumber>
    </recommendedName>
</protein>
<dbReference type="OrthoDB" id="9799199at2"/>
<comment type="pathway">
    <text evidence="3 18">Phospholipid metabolism; CDP-diacylglycerol biosynthesis; CDP-diacylglycerol from sn-glycerol 3-phosphate: step 3/3.</text>
</comment>
<comment type="caution">
    <text evidence="20">The sequence shown here is derived from an EMBL/GenBank/DDBJ whole genome shotgun (WGS) entry which is preliminary data.</text>
</comment>
<reference evidence="20 21" key="1">
    <citation type="submission" date="2018-05" db="EMBL/GenBank/DDBJ databases">
        <title>Leucothrix arctica sp. nov., isolated from Arctic seawater.</title>
        <authorList>
            <person name="Choi A."/>
            <person name="Baek K."/>
        </authorList>
    </citation>
    <scope>NUCLEOTIDE SEQUENCE [LARGE SCALE GENOMIC DNA]</scope>
    <source>
        <strain evidence="20 21">IMCC9719</strain>
    </source>
</reference>
<evidence type="ECO:0000256" key="4">
    <source>
        <dbReference type="ARBA" id="ARBA00005189"/>
    </source>
</evidence>
<keyword evidence="21" id="KW-1185">Reference proteome</keyword>
<proteinExistence type="inferred from homology"/>
<feature type="transmembrane region" description="Helical" evidence="19">
    <location>
        <begin position="135"/>
        <end position="154"/>
    </location>
</feature>
<dbReference type="PANTHER" id="PTHR46382:SF1">
    <property type="entry name" value="PHOSPHATIDATE CYTIDYLYLTRANSFERASE"/>
    <property type="match status" value="1"/>
</dbReference>
<dbReference type="PANTHER" id="PTHR46382">
    <property type="entry name" value="PHOSPHATIDATE CYTIDYLYLTRANSFERASE"/>
    <property type="match status" value="1"/>
</dbReference>
<evidence type="ECO:0000256" key="13">
    <source>
        <dbReference type="ARBA" id="ARBA00022989"/>
    </source>
</evidence>
<keyword evidence="15 19" id="KW-0472">Membrane</keyword>
<comment type="subcellular location">
    <subcellularLocation>
        <location evidence="2">Cell membrane</location>
        <topology evidence="2">Multi-pass membrane protein</topology>
    </subcellularLocation>
</comment>
<comment type="catalytic activity">
    <reaction evidence="1 18">
        <text>a 1,2-diacyl-sn-glycero-3-phosphate + CTP + H(+) = a CDP-1,2-diacyl-sn-glycerol + diphosphate</text>
        <dbReference type="Rhea" id="RHEA:16229"/>
        <dbReference type="ChEBI" id="CHEBI:15378"/>
        <dbReference type="ChEBI" id="CHEBI:33019"/>
        <dbReference type="ChEBI" id="CHEBI:37563"/>
        <dbReference type="ChEBI" id="CHEBI:58332"/>
        <dbReference type="ChEBI" id="CHEBI:58608"/>
        <dbReference type="EC" id="2.7.7.41"/>
    </reaction>
</comment>
<evidence type="ECO:0000256" key="5">
    <source>
        <dbReference type="ARBA" id="ARBA00010185"/>
    </source>
</evidence>
<evidence type="ECO:0000256" key="8">
    <source>
        <dbReference type="ARBA" id="ARBA00022475"/>
    </source>
</evidence>
<feature type="transmembrane region" description="Helical" evidence="19">
    <location>
        <begin position="77"/>
        <end position="96"/>
    </location>
</feature>
<sequence length="270" mass="29090">MLKQRLVTAVILAIATLLFVLLLSPKLFAIVSLIAFMSIGGWEWARLLGLKDMERAWAVIALITIGLFFHLTGLAWYAISVGVVWWVTILGLLVIYRQNSIFYSSRPWLLRLSGVLILVPAWLAIVRLQAHDPQLVLYLIFLVASMDTGAYFVGKAVGSNKLAPHLSPGKTLEGAKGGLAAALVFAFLGAIYFGFSGASWLYFLILSLLVAALSVAGDLFESLVKREAGQKDSGTILPGHGGILDRVDGLLAALPVFVLGLSVSIIEQGI</sequence>
<feature type="transmembrane region" description="Helical" evidence="19">
    <location>
        <begin position="29"/>
        <end position="48"/>
    </location>
</feature>
<comment type="similarity">
    <text evidence="5 18">Belongs to the CDS family.</text>
</comment>
<evidence type="ECO:0000256" key="14">
    <source>
        <dbReference type="ARBA" id="ARBA00023098"/>
    </source>
</evidence>
<dbReference type="GO" id="GO:0016024">
    <property type="term" value="P:CDP-diacylglycerol biosynthetic process"/>
    <property type="evidence" value="ECO:0007669"/>
    <property type="project" value="UniProtKB-UniPathway"/>
</dbReference>
<keyword evidence="14" id="KW-0443">Lipid metabolism</keyword>